<keyword evidence="3" id="KW-1015">Disulfide bond</keyword>
<name>A0ABW5UCH3_9SPHI</name>
<reference evidence="7" key="1">
    <citation type="journal article" date="2019" name="Int. J. Syst. Evol. Microbiol.">
        <title>The Global Catalogue of Microorganisms (GCM) 10K type strain sequencing project: providing services to taxonomists for standard genome sequencing and annotation.</title>
        <authorList>
            <consortium name="The Broad Institute Genomics Platform"/>
            <consortium name="The Broad Institute Genome Sequencing Center for Infectious Disease"/>
            <person name="Wu L."/>
            <person name="Ma J."/>
        </authorList>
    </citation>
    <scope>NUCLEOTIDE SEQUENCE [LARGE SCALE GENOMIC DNA]</scope>
    <source>
        <strain evidence="7">KCTC 42247</strain>
    </source>
</reference>
<protein>
    <submittedName>
        <fullName evidence="6">Redoxin domain-containing protein</fullName>
    </submittedName>
</protein>
<dbReference type="EMBL" id="JBHUMB010000008">
    <property type="protein sequence ID" value="MFD2743599.1"/>
    <property type="molecule type" value="Genomic_DNA"/>
</dbReference>
<dbReference type="CDD" id="cd02966">
    <property type="entry name" value="TlpA_like_family"/>
    <property type="match status" value="1"/>
</dbReference>
<keyword evidence="2" id="KW-0201">Cytochrome c-type biogenesis</keyword>
<comment type="subcellular location">
    <subcellularLocation>
        <location evidence="1">Cell envelope</location>
    </subcellularLocation>
</comment>
<dbReference type="Pfam" id="PF00578">
    <property type="entry name" value="AhpC-TSA"/>
    <property type="match status" value="1"/>
</dbReference>
<comment type="caution">
    <text evidence="6">The sequence shown here is derived from an EMBL/GenBank/DDBJ whole genome shotgun (WGS) entry which is preliminary data.</text>
</comment>
<dbReference type="Pfam" id="PF14289">
    <property type="entry name" value="DUF4369"/>
    <property type="match status" value="1"/>
</dbReference>
<evidence type="ECO:0000313" key="7">
    <source>
        <dbReference type="Proteomes" id="UP001597418"/>
    </source>
</evidence>
<dbReference type="InterPro" id="IPR036249">
    <property type="entry name" value="Thioredoxin-like_sf"/>
</dbReference>
<proteinExistence type="predicted"/>
<dbReference type="SUPFAM" id="SSF52833">
    <property type="entry name" value="Thioredoxin-like"/>
    <property type="match status" value="1"/>
</dbReference>
<keyword evidence="7" id="KW-1185">Reference proteome</keyword>
<dbReference type="PROSITE" id="PS51352">
    <property type="entry name" value="THIOREDOXIN_2"/>
    <property type="match status" value="1"/>
</dbReference>
<organism evidence="6 7">
    <name type="scientific">Sphingobacterium populi</name>
    <dbReference type="NCBI Taxonomy" id="1812824"/>
    <lineage>
        <taxon>Bacteria</taxon>
        <taxon>Pseudomonadati</taxon>
        <taxon>Bacteroidota</taxon>
        <taxon>Sphingobacteriia</taxon>
        <taxon>Sphingobacteriales</taxon>
        <taxon>Sphingobacteriaceae</taxon>
        <taxon>Sphingobacterium</taxon>
    </lineage>
</organism>
<dbReference type="InterPro" id="IPR013766">
    <property type="entry name" value="Thioredoxin_domain"/>
</dbReference>
<dbReference type="Proteomes" id="UP001597418">
    <property type="component" value="Unassembled WGS sequence"/>
</dbReference>
<evidence type="ECO:0000256" key="3">
    <source>
        <dbReference type="ARBA" id="ARBA00023157"/>
    </source>
</evidence>
<evidence type="ECO:0000313" key="6">
    <source>
        <dbReference type="EMBL" id="MFD2743599.1"/>
    </source>
</evidence>
<dbReference type="PROSITE" id="PS00194">
    <property type="entry name" value="THIOREDOXIN_1"/>
    <property type="match status" value="1"/>
</dbReference>
<gene>
    <name evidence="6" type="ORF">ACFSQ6_09325</name>
</gene>
<dbReference type="InterPro" id="IPR025380">
    <property type="entry name" value="DUF4369"/>
</dbReference>
<dbReference type="PANTHER" id="PTHR42852">
    <property type="entry name" value="THIOL:DISULFIDE INTERCHANGE PROTEIN DSBE"/>
    <property type="match status" value="1"/>
</dbReference>
<evidence type="ECO:0000256" key="1">
    <source>
        <dbReference type="ARBA" id="ARBA00004196"/>
    </source>
</evidence>
<accession>A0ABW5UCH3</accession>
<evidence type="ECO:0000256" key="4">
    <source>
        <dbReference type="ARBA" id="ARBA00023284"/>
    </source>
</evidence>
<evidence type="ECO:0000259" key="5">
    <source>
        <dbReference type="PROSITE" id="PS51352"/>
    </source>
</evidence>
<dbReference type="InterPro" id="IPR000866">
    <property type="entry name" value="AhpC/TSA"/>
</dbReference>
<dbReference type="PANTHER" id="PTHR42852:SF6">
    <property type="entry name" value="THIOL:DISULFIDE INTERCHANGE PROTEIN DSBE"/>
    <property type="match status" value="1"/>
</dbReference>
<evidence type="ECO:0000256" key="2">
    <source>
        <dbReference type="ARBA" id="ARBA00022748"/>
    </source>
</evidence>
<dbReference type="RefSeq" id="WP_066757867.1">
    <property type="nucleotide sequence ID" value="NZ_JBHUMB010000008.1"/>
</dbReference>
<keyword evidence="4" id="KW-0676">Redox-active center</keyword>
<dbReference type="Gene3D" id="3.40.30.10">
    <property type="entry name" value="Glutaredoxin"/>
    <property type="match status" value="1"/>
</dbReference>
<dbReference type="InterPro" id="IPR050553">
    <property type="entry name" value="Thioredoxin_ResA/DsbE_sf"/>
</dbReference>
<sequence length="333" mass="37499">MYKKLIVFISFLVGILAMGYAQESRPLNLSGTIKGLKNGTIYLQRYDNKVFKLVDSAQVVKGKFAFKTAVPLPELYGLSLQPSGTELQVFLDDQPTKITVAKDQDLRKAKVSGSKWQAQFDAYKTRASEITAKDFIKEDPQSIVAAFALFRNYSYDLSPQEIREHVALLDPSLANTQYVQILNDLATKQEAVLPGKKAIDFVSTDPEGNQVRFFDQLGKGNYVLLDFWAGWCPPCRAENPNIVKAYQQYKDKGFDVFGVSLDRTKSSWLKAIEDDKLDWTQVSDLDFWDTEAPALYGVRFIPSNFLIDSNGTIVARNVVGEELHQLLAKLLDK</sequence>
<feature type="domain" description="Thioredoxin" evidence="5">
    <location>
        <begin position="192"/>
        <end position="333"/>
    </location>
</feature>
<dbReference type="InterPro" id="IPR017937">
    <property type="entry name" value="Thioredoxin_CS"/>
</dbReference>